<protein>
    <submittedName>
        <fullName evidence="2">Uncharacterized protein</fullName>
    </submittedName>
</protein>
<dbReference type="AlphaFoldDB" id="A0A8T9B7J2"/>
<feature type="region of interest" description="Disordered" evidence="1">
    <location>
        <begin position="68"/>
        <end position="92"/>
    </location>
</feature>
<dbReference type="OrthoDB" id="3512064at2759"/>
<dbReference type="EMBL" id="QGMF01000461">
    <property type="protein sequence ID" value="TVY15705.1"/>
    <property type="molecule type" value="Genomic_DNA"/>
</dbReference>
<proteinExistence type="predicted"/>
<accession>A0A8T9B7J2</accession>
<sequence>MSSRSAPRPVMARKFGRSFEPFDLLPIASLNYRELGNDEDPAGILYIDLKFDQPRDCRLSSATVVVTLEEEDSEDDPETDPAPTRTRTRTRTSINAGSSVVQVLDRYGPKQLTGEQKSIPVKKTYHGTPHVDVLGNGAGGLGIDVEKTRTYSSRWTFRGDLMPGKDRRQKGARGTVYKSIKWELNENDIETQTVHTNVIHTSFAFQRDGKPCYMRVDIDGKLLRTKHRIKKKFKFPLEHLKKQGSTLTLIDLSRP</sequence>
<dbReference type="Proteomes" id="UP000469559">
    <property type="component" value="Unassembled WGS sequence"/>
</dbReference>
<evidence type="ECO:0000313" key="3">
    <source>
        <dbReference type="Proteomes" id="UP000469559"/>
    </source>
</evidence>
<name>A0A8T9B7J2_9HELO</name>
<comment type="caution">
    <text evidence="2">The sequence shown here is derived from an EMBL/GenBank/DDBJ whole genome shotgun (WGS) entry which is preliminary data.</text>
</comment>
<evidence type="ECO:0000256" key="1">
    <source>
        <dbReference type="SAM" id="MobiDB-lite"/>
    </source>
</evidence>
<reference evidence="2 3" key="1">
    <citation type="submission" date="2018-05" db="EMBL/GenBank/DDBJ databases">
        <title>Whole genome sequencing for identification of molecular markers to develop diagnostic detection tools for the regulated plant pathogen Lachnellula willkommii.</title>
        <authorList>
            <person name="Giroux E."/>
            <person name="Bilodeau G."/>
        </authorList>
    </citation>
    <scope>NUCLEOTIDE SEQUENCE [LARGE SCALE GENOMIC DNA]</scope>
    <source>
        <strain evidence="2 3">CBS 203.66</strain>
    </source>
</reference>
<organism evidence="2 3">
    <name type="scientific">Lachnellula arida</name>
    <dbReference type="NCBI Taxonomy" id="1316785"/>
    <lineage>
        <taxon>Eukaryota</taxon>
        <taxon>Fungi</taxon>
        <taxon>Dikarya</taxon>
        <taxon>Ascomycota</taxon>
        <taxon>Pezizomycotina</taxon>
        <taxon>Leotiomycetes</taxon>
        <taxon>Helotiales</taxon>
        <taxon>Lachnaceae</taxon>
        <taxon>Lachnellula</taxon>
    </lineage>
</organism>
<evidence type="ECO:0000313" key="2">
    <source>
        <dbReference type="EMBL" id="TVY15705.1"/>
    </source>
</evidence>
<feature type="compositionally biased region" description="Acidic residues" evidence="1">
    <location>
        <begin position="68"/>
        <end position="79"/>
    </location>
</feature>
<gene>
    <name evidence="2" type="ORF">LARI1_G007696</name>
</gene>
<keyword evidence="3" id="KW-1185">Reference proteome</keyword>